<dbReference type="EMBL" id="VSSQ01000045">
    <property type="protein sequence ID" value="MPL69189.1"/>
    <property type="molecule type" value="Genomic_DNA"/>
</dbReference>
<evidence type="ECO:0000313" key="1">
    <source>
        <dbReference type="EMBL" id="MPL69189.1"/>
    </source>
</evidence>
<gene>
    <name evidence="1" type="ORF">SDC9_14923</name>
</gene>
<accession>A0A644TRC9</accession>
<protein>
    <submittedName>
        <fullName evidence="1">Uncharacterized protein</fullName>
    </submittedName>
</protein>
<organism evidence="1">
    <name type="scientific">bioreactor metagenome</name>
    <dbReference type="NCBI Taxonomy" id="1076179"/>
    <lineage>
        <taxon>unclassified sequences</taxon>
        <taxon>metagenomes</taxon>
        <taxon>ecological metagenomes</taxon>
    </lineage>
</organism>
<comment type="caution">
    <text evidence="1">The sequence shown here is derived from an EMBL/GenBank/DDBJ whole genome shotgun (WGS) entry which is preliminary data.</text>
</comment>
<name>A0A644TRC9_9ZZZZ</name>
<sequence>MIKLLDMVWIYVAAGFIKSFRIIKKPVLYDAVLKEMPC</sequence>
<dbReference type="AlphaFoldDB" id="A0A644TRC9"/>
<proteinExistence type="predicted"/>
<reference evidence="1" key="1">
    <citation type="submission" date="2019-08" db="EMBL/GenBank/DDBJ databases">
        <authorList>
            <person name="Kucharzyk K."/>
            <person name="Murdoch R.W."/>
            <person name="Higgins S."/>
            <person name="Loffler F."/>
        </authorList>
    </citation>
    <scope>NUCLEOTIDE SEQUENCE</scope>
</reference>